<dbReference type="AlphaFoldDB" id="A0AB39U4H8"/>
<evidence type="ECO:0000313" key="1">
    <source>
        <dbReference type="EMBL" id="XDS43926.1"/>
    </source>
</evidence>
<dbReference type="RefSeq" id="WP_369343521.1">
    <property type="nucleotide sequence ID" value="NZ_CP129674.1"/>
</dbReference>
<organism evidence="1">
    <name type="scientific">Bifidobacterium aquikefiricola</name>
    <dbReference type="NCBI Taxonomy" id="3059038"/>
    <lineage>
        <taxon>Bacteria</taxon>
        <taxon>Bacillati</taxon>
        <taxon>Actinomycetota</taxon>
        <taxon>Actinomycetes</taxon>
        <taxon>Bifidobacteriales</taxon>
        <taxon>Bifidobacteriaceae</taxon>
        <taxon>Bifidobacterium</taxon>
    </lineage>
</organism>
<gene>
    <name evidence="1" type="ORF">QN215_06485</name>
</gene>
<name>A0AB39U4H8_9BIFI</name>
<dbReference type="EMBL" id="CP129674">
    <property type="protein sequence ID" value="XDS43926.1"/>
    <property type="molecule type" value="Genomic_DNA"/>
</dbReference>
<protein>
    <submittedName>
        <fullName evidence="1">Uncharacterized protein</fullName>
    </submittedName>
</protein>
<reference evidence="1" key="1">
    <citation type="submission" date="2023-07" db="EMBL/GenBank/DDBJ databases">
        <title>Bifidobacterium aquikefiriaerophilum sp. nov. and Bifidobacterium eccum sp. nov., isolated from water kefir.</title>
        <authorList>
            <person name="Breselge S."/>
            <person name="Bellassi P."/>
            <person name="Barcenilla C."/>
            <person name="Alvarez-Ordonez A."/>
            <person name="Morelli L."/>
            <person name="Cotter P.D."/>
        </authorList>
    </citation>
    <scope>NUCLEOTIDE SEQUENCE</scope>
    <source>
        <strain evidence="1">WK041_4_12</strain>
    </source>
</reference>
<proteinExistence type="predicted"/>
<sequence length="88" mass="9970">MADTRTAQEATRNLAPCVLPLMDTEAQEDYASCIDANEHYIALTILMGFIRNPQPIPLTALTDAFNCLNDDDKEQYRFLMDSKFTVTH</sequence>
<accession>A0AB39U4H8</accession>
<dbReference type="KEGG" id="baqk:QN215_06485"/>